<dbReference type="GO" id="GO:0006508">
    <property type="term" value="P:proteolysis"/>
    <property type="evidence" value="ECO:0007669"/>
    <property type="project" value="InterPro"/>
</dbReference>
<comment type="caution">
    <text evidence="5">The sequence shown here is derived from an EMBL/GenBank/DDBJ whole genome shotgun (WGS) entry which is preliminary data.</text>
</comment>
<dbReference type="Gene3D" id="3.40.50.1820">
    <property type="entry name" value="alpha/beta hydrolase"/>
    <property type="match status" value="1"/>
</dbReference>
<evidence type="ECO:0000313" key="5">
    <source>
        <dbReference type="EMBL" id="GGL00445.1"/>
    </source>
</evidence>
<dbReference type="EMBL" id="BMQD01000054">
    <property type="protein sequence ID" value="GGL00445.1"/>
    <property type="molecule type" value="Genomic_DNA"/>
</dbReference>
<evidence type="ECO:0000256" key="2">
    <source>
        <dbReference type="ARBA" id="ARBA00022825"/>
    </source>
</evidence>
<protein>
    <submittedName>
        <fullName evidence="5">Dipeptidyl aminopeptidase</fullName>
    </submittedName>
</protein>
<gene>
    <name evidence="5" type="ORF">GCM10010126_69850</name>
</gene>
<feature type="region of interest" description="Disordered" evidence="3">
    <location>
        <begin position="276"/>
        <end position="304"/>
    </location>
</feature>
<keyword evidence="2" id="KW-0720">Serine protease</keyword>
<keyword evidence="5" id="KW-0031">Aminopeptidase</keyword>
<dbReference type="InterPro" id="IPR001375">
    <property type="entry name" value="Peptidase_S9_cat"/>
</dbReference>
<dbReference type="Gene3D" id="2.120.10.30">
    <property type="entry name" value="TolB, C-terminal domain"/>
    <property type="match status" value="1"/>
</dbReference>
<sequence>MRPEDLALLHVPGSVTLHDDLLLVDVAHPDLKADAYRGGLWRIPPQGPPVPFTHGDLDTAPSISPDGAWVAFLRATAGGRPQLHVMPTGGGEPRPITDLPLGAGAPVWAPDSRRIAFVARTPEAGRYGTEEGVGPAAEAPRRITGFRYRSDNVGFVQDRRKVLYVVNALADIPQPVPLTGDRYDVDDPCWHGDEHLLVSAPRDLDPESLHTDLYAVPALGGEPVPVVRGPGSAARPAVLPGGDVVFLGTEFSGIDAVARNTGLYRAPVRLGAEPATVPTGSATVPTGAGSAPGPTGAGSAPLPTGVRLTEEESVDCESLTPLPVEGGVLVAVRVRGAVELRLVPLDSSAGVPLGKLTVVLGERSAVKAFAAWRGRTVAVLSTPEHPGLVADAGGTLADFCGPLPAARPLREITAVAPDGYPVHGWVALPEGEGPHPVLLNVHGGPFHQHGWGFLDETQVYAAAGYAVVLPNPRGSAGYGQAHGRSVVGALGTVDADDVLALLDAALALPECDADRVGVMGGSYGGFMTSWLAAHHGERFRAAWSERAVNAWDSFTGSSDIGWFFAEAYCGPDPETQRAMSPLQHADRITLPFAVVHSEEDWRCPVEQAQRMYVALRRNGVPAEFLLFPGEGHELTRSGRPRHRLQRFEAVLEWWSRHLAS</sequence>
<dbReference type="Pfam" id="PF07676">
    <property type="entry name" value="PD40"/>
    <property type="match status" value="2"/>
</dbReference>
<dbReference type="SUPFAM" id="SSF53474">
    <property type="entry name" value="alpha/beta-Hydrolases"/>
    <property type="match status" value="1"/>
</dbReference>
<organism evidence="5 6">
    <name type="scientific">Planomonospora parontospora</name>
    <dbReference type="NCBI Taxonomy" id="58119"/>
    <lineage>
        <taxon>Bacteria</taxon>
        <taxon>Bacillati</taxon>
        <taxon>Actinomycetota</taxon>
        <taxon>Actinomycetes</taxon>
        <taxon>Streptosporangiales</taxon>
        <taxon>Streptosporangiaceae</taxon>
        <taxon>Planomonospora</taxon>
    </lineage>
</organism>
<dbReference type="AlphaFoldDB" id="A0AA37BP64"/>
<keyword evidence="1" id="KW-0378">Hydrolase</keyword>
<dbReference type="GO" id="GO:0004177">
    <property type="term" value="F:aminopeptidase activity"/>
    <property type="evidence" value="ECO:0007669"/>
    <property type="project" value="UniProtKB-KW"/>
</dbReference>
<evidence type="ECO:0000256" key="3">
    <source>
        <dbReference type="SAM" id="MobiDB-lite"/>
    </source>
</evidence>
<feature type="domain" description="Peptidase S9 prolyl oligopeptidase catalytic" evidence="4">
    <location>
        <begin position="453"/>
        <end position="659"/>
    </location>
</feature>
<dbReference type="SUPFAM" id="SSF82171">
    <property type="entry name" value="DPP6 N-terminal domain-like"/>
    <property type="match status" value="1"/>
</dbReference>
<name>A0AA37BP64_9ACTN</name>
<dbReference type="InterPro" id="IPR011042">
    <property type="entry name" value="6-blade_b-propeller_TolB-like"/>
</dbReference>
<accession>A0AA37BP64</accession>
<dbReference type="PANTHER" id="PTHR42776">
    <property type="entry name" value="SERINE PEPTIDASE S9 FAMILY MEMBER"/>
    <property type="match status" value="1"/>
</dbReference>
<evidence type="ECO:0000259" key="4">
    <source>
        <dbReference type="Pfam" id="PF00326"/>
    </source>
</evidence>
<keyword evidence="5" id="KW-0645">Protease</keyword>
<dbReference type="InterPro" id="IPR029058">
    <property type="entry name" value="AB_hydrolase_fold"/>
</dbReference>
<dbReference type="Pfam" id="PF00326">
    <property type="entry name" value="Peptidase_S9"/>
    <property type="match status" value="1"/>
</dbReference>
<dbReference type="Proteomes" id="UP000627984">
    <property type="component" value="Unassembled WGS sequence"/>
</dbReference>
<evidence type="ECO:0000313" key="6">
    <source>
        <dbReference type="Proteomes" id="UP000627984"/>
    </source>
</evidence>
<feature type="compositionally biased region" description="Low complexity" evidence="3">
    <location>
        <begin position="282"/>
        <end position="304"/>
    </location>
</feature>
<reference evidence="5" key="1">
    <citation type="journal article" date="2014" name="Int. J. Syst. Evol. Microbiol.">
        <title>Complete genome sequence of Corynebacterium casei LMG S-19264T (=DSM 44701T), isolated from a smear-ripened cheese.</title>
        <authorList>
            <consortium name="US DOE Joint Genome Institute (JGI-PGF)"/>
            <person name="Walter F."/>
            <person name="Albersmeier A."/>
            <person name="Kalinowski J."/>
            <person name="Ruckert C."/>
        </authorList>
    </citation>
    <scope>NUCLEOTIDE SEQUENCE</scope>
    <source>
        <strain evidence="5">JCM 3093</strain>
    </source>
</reference>
<reference evidence="5" key="2">
    <citation type="submission" date="2022-09" db="EMBL/GenBank/DDBJ databases">
        <authorList>
            <person name="Sun Q."/>
            <person name="Ohkuma M."/>
        </authorList>
    </citation>
    <scope>NUCLEOTIDE SEQUENCE</scope>
    <source>
        <strain evidence="5">JCM 3093</strain>
    </source>
</reference>
<dbReference type="GO" id="GO:0004252">
    <property type="term" value="F:serine-type endopeptidase activity"/>
    <property type="evidence" value="ECO:0007669"/>
    <property type="project" value="TreeGrafter"/>
</dbReference>
<evidence type="ECO:0000256" key="1">
    <source>
        <dbReference type="ARBA" id="ARBA00022801"/>
    </source>
</evidence>
<dbReference type="PANTHER" id="PTHR42776:SF27">
    <property type="entry name" value="DIPEPTIDYL PEPTIDASE FAMILY MEMBER 6"/>
    <property type="match status" value="1"/>
</dbReference>
<dbReference type="RefSeq" id="WP_191898633.1">
    <property type="nucleotide sequence ID" value="NZ_BMQD01000054.1"/>
</dbReference>
<proteinExistence type="predicted"/>
<dbReference type="InterPro" id="IPR011659">
    <property type="entry name" value="WD40"/>
</dbReference>